<dbReference type="PANTHER" id="PTHR42929:SF5">
    <property type="entry name" value="ABC TRANSPORTER PERMEASE PROTEIN"/>
    <property type="match status" value="1"/>
</dbReference>
<evidence type="ECO:0000256" key="9">
    <source>
        <dbReference type="SAM" id="MobiDB-lite"/>
    </source>
</evidence>
<keyword evidence="12" id="KW-1185">Reference proteome</keyword>
<accession>A0A5M3VYT9</accession>
<dbReference type="InterPro" id="IPR000515">
    <property type="entry name" value="MetI-like"/>
</dbReference>
<feature type="transmembrane region" description="Helical" evidence="8">
    <location>
        <begin position="154"/>
        <end position="179"/>
    </location>
</feature>
<dbReference type="InterPro" id="IPR035906">
    <property type="entry name" value="MetI-like_sf"/>
</dbReference>
<feature type="transmembrane region" description="Helical" evidence="8">
    <location>
        <begin position="110"/>
        <end position="134"/>
    </location>
</feature>
<evidence type="ECO:0000256" key="3">
    <source>
        <dbReference type="ARBA" id="ARBA00022448"/>
    </source>
</evidence>
<dbReference type="Proteomes" id="UP000334990">
    <property type="component" value="Unassembled WGS sequence"/>
</dbReference>
<dbReference type="CDD" id="cd06261">
    <property type="entry name" value="TM_PBP2"/>
    <property type="match status" value="1"/>
</dbReference>
<dbReference type="RefSeq" id="WP_155337206.1">
    <property type="nucleotide sequence ID" value="NZ_BAAABN010000047.1"/>
</dbReference>
<reference evidence="11 12" key="1">
    <citation type="submission" date="2019-10" db="EMBL/GenBank/DDBJ databases">
        <title>Whole genome shotgun sequence of Acrocarpospora corrugata NBRC 13972.</title>
        <authorList>
            <person name="Ichikawa N."/>
            <person name="Kimura A."/>
            <person name="Kitahashi Y."/>
            <person name="Komaki H."/>
            <person name="Oguchi A."/>
        </authorList>
    </citation>
    <scope>NUCLEOTIDE SEQUENCE [LARGE SCALE GENOMIC DNA]</scope>
    <source>
        <strain evidence="11 12">NBRC 13972</strain>
    </source>
</reference>
<keyword evidence="7 8" id="KW-0472">Membrane</keyword>
<feature type="transmembrane region" description="Helical" evidence="8">
    <location>
        <begin position="28"/>
        <end position="50"/>
    </location>
</feature>
<feature type="region of interest" description="Disordered" evidence="9">
    <location>
        <begin position="1"/>
        <end position="20"/>
    </location>
</feature>
<feature type="domain" description="ABC transmembrane type-1" evidence="10">
    <location>
        <begin position="76"/>
        <end position="280"/>
    </location>
</feature>
<comment type="caution">
    <text evidence="11">The sequence shown here is derived from an EMBL/GenBank/DDBJ whole genome shotgun (WGS) entry which is preliminary data.</text>
</comment>
<proteinExistence type="inferred from homology"/>
<comment type="subcellular location">
    <subcellularLocation>
        <location evidence="1 8">Cell membrane</location>
        <topology evidence="1 8">Multi-pass membrane protein</topology>
    </subcellularLocation>
</comment>
<dbReference type="GO" id="GO:0055085">
    <property type="term" value="P:transmembrane transport"/>
    <property type="evidence" value="ECO:0007669"/>
    <property type="project" value="InterPro"/>
</dbReference>
<feature type="transmembrane region" description="Helical" evidence="8">
    <location>
        <begin position="75"/>
        <end position="98"/>
    </location>
</feature>
<dbReference type="SUPFAM" id="SSF161098">
    <property type="entry name" value="MetI-like"/>
    <property type="match status" value="1"/>
</dbReference>
<feature type="transmembrane region" description="Helical" evidence="8">
    <location>
        <begin position="207"/>
        <end position="232"/>
    </location>
</feature>
<protein>
    <submittedName>
        <fullName evidence="11">ABC transporter permease</fullName>
    </submittedName>
</protein>
<dbReference type="EMBL" id="BLAD01000047">
    <property type="protein sequence ID" value="GES00892.1"/>
    <property type="molecule type" value="Genomic_DNA"/>
</dbReference>
<comment type="similarity">
    <text evidence="2">Belongs to the binding-protein-dependent transport system permease family. CysTW subfamily.</text>
</comment>
<dbReference type="Gene3D" id="1.10.3720.10">
    <property type="entry name" value="MetI-like"/>
    <property type="match status" value="1"/>
</dbReference>
<evidence type="ECO:0000256" key="1">
    <source>
        <dbReference type="ARBA" id="ARBA00004651"/>
    </source>
</evidence>
<keyword evidence="6 8" id="KW-1133">Transmembrane helix</keyword>
<evidence type="ECO:0000256" key="4">
    <source>
        <dbReference type="ARBA" id="ARBA00022475"/>
    </source>
</evidence>
<keyword evidence="4" id="KW-1003">Cell membrane</keyword>
<evidence type="ECO:0000259" key="10">
    <source>
        <dbReference type="PROSITE" id="PS50928"/>
    </source>
</evidence>
<evidence type="ECO:0000256" key="7">
    <source>
        <dbReference type="ARBA" id="ARBA00023136"/>
    </source>
</evidence>
<feature type="transmembrane region" description="Helical" evidence="8">
    <location>
        <begin position="259"/>
        <end position="279"/>
    </location>
</feature>
<sequence>MPAITTAAAPEAPPSPAPGGRRRAAGPLLLLPALVALTLFFVLPLLSILLDSFTDPEPGLGNYASLFTDGYTLRVLGRTLLVALVVTVAGVTLAYPYAYMMTLAGQTARAVMITVVLVPFWTSMLARNFAWMVLMQDGGVVQGLLGLVGLGEVTLLGTTTAVAISMTQVLLPFMVLPMFSVMQQIDRRLLLAGQSLGASRLATFRKVYFPLSLPGVAAGASLVFVLALGFYVTPALLGSPQSSLIAQVISVRTRELLDFGGAGAMGVFMLVVTLAVLAASRRLTGPGAAAGAAHAIAGRNDR</sequence>
<dbReference type="OrthoDB" id="9808619at2"/>
<keyword evidence="3 8" id="KW-0813">Transport</keyword>
<feature type="compositionally biased region" description="Low complexity" evidence="9">
    <location>
        <begin position="1"/>
        <end position="10"/>
    </location>
</feature>
<gene>
    <name evidence="11" type="ORF">Acor_29560</name>
</gene>
<dbReference type="Pfam" id="PF00528">
    <property type="entry name" value="BPD_transp_1"/>
    <property type="match status" value="1"/>
</dbReference>
<evidence type="ECO:0000256" key="8">
    <source>
        <dbReference type="RuleBase" id="RU363032"/>
    </source>
</evidence>
<dbReference type="PROSITE" id="PS50928">
    <property type="entry name" value="ABC_TM1"/>
    <property type="match status" value="1"/>
</dbReference>
<keyword evidence="5 8" id="KW-0812">Transmembrane</keyword>
<evidence type="ECO:0000256" key="6">
    <source>
        <dbReference type="ARBA" id="ARBA00022989"/>
    </source>
</evidence>
<dbReference type="AlphaFoldDB" id="A0A5M3VYT9"/>
<dbReference type="PANTHER" id="PTHR42929">
    <property type="entry name" value="INNER MEMBRANE ABC TRANSPORTER PERMEASE PROTEIN YDCU-RELATED-RELATED"/>
    <property type="match status" value="1"/>
</dbReference>
<evidence type="ECO:0000313" key="11">
    <source>
        <dbReference type="EMBL" id="GES00892.1"/>
    </source>
</evidence>
<organism evidence="11 12">
    <name type="scientific">Acrocarpospora corrugata</name>
    <dbReference type="NCBI Taxonomy" id="35763"/>
    <lineage>
        <taxon>Bacteria</taxon>
        <taxon>Bacillati</taxon>
        <taxon>Actinomycetota</taxon>
        <taxon>Actinomycetes</taxon>
        <taxon>Streptosporangiales</taxon>
        <taxon>Streptosporangiaceae</taxon>
        <taxon>Acrocarpospora</taxon>
    </lineage>
</organism>
<evidence type="ECO:0000256" key="5">
    <source>
        <dbReference type="ARBA" id="ARBA00022692"/>
    </source>
</evidence>
<name>A0A5M3VYT9_9ACTN</name>
<evidence type="ECO:0000313" key="12">
    <source>
        <dbReference type="Proteomes" id="UP000334990"/>
    </source>
</evidence>
<dbReference type="GO" id="GO:0005886">
    <property type="term" value="C:plasma membrane"/>
    <property type="evidence" value="ECO:0007669"/>
    <property type="project" value="UniProtKB-SubCell"/>
</dbReference>
<evidence type="ECO:0000256" key="2">
    <source>
        <dbReference type="ARBA" id="ARBA00007069"/>
    </source>
</evidence>